<dbReference type="Proteomes" id="UP001341281">
    <property type="component" value="Chromosome 01"/>
</dbReference>
<protein>
    <recommendedName>
        <fullName evidence="3">DUF7378 domain-containing protein</fullName>
    </recommendedName>
</protein>
<evidence type="ECO:0000313" key="4">
    <source>
        <dbReference type="EMBL" id="WVZ53643.1"/>
    </source>
</evidence>
<keyword evidence="1" id="KW-1133">Transmembrane helix</keyword>
<feature type="chain" id="PRO_5042830483" description="DUF7378 domain-containing protein" evidence="2">
    <location>
        <begin position="18"/>
        <end position="151"/>
    </location>
</feature>
<accession>A0AAQ3SLD1</accession>
<keyword evidence="2" id="KW-0732">Signal</keyword>
<dbReference type="Pfam" id="PF24095">
    <property type="entry name" value="DUF7378"/>
    <property type="match status" value="1"/>
</dbReference>
<feature type="transmembrane region" description="Helical" evidence="1">
    <location>
        <begin position="45"/>
        <end position="65"/>
    </location>
</feature>
<feature type="transmembrane region" description="Helical" evidence="1">
    <location>
        <begin position="103"/>
        <end position="124"/>
    </location>
</feature>
<gene>
    <name evidence="4" type="ORF">U9M48_004555</name>
</gene>
<evidence type="ECO:0000256" key="1">
    <source>
        <dbReference type="SAM" id="Phobius"/>
    </source>
</evidence>
<evidence type="ECO:0000313" key="5">
    <source>
        <dbReference type="Proteomes" id="UP001341281"/>
    </source>
</evidence>
<feature type="transmembrane region" description="Helical" evidence="1">
    <location>
        <begin position="7"/>
        <end position="29"/>
    </location>
</feature>
<feature type="transmembrane region" description="Helical" evidence="1">
    <location>
        <begin position="77"/>
        <end position="97"/>
    </location>
</feature>
<keyword evidence="1" id="KW-0472">Membrane</keyword>
<organism evidence="4 5">
    <name type="scientific">Paspalum notatum var. saurae</name>
    <dbReference type="NCBI Taxonomy" id="547442"/>
    <lineage>
        <taxon>Eukaryota</taxon>
        <taxon>Viridiplantae</taxon>
        <taxon>Streptophyta</taxon>
        <taxon>Embryophyta</taxon>
        <taxon>Tracheophyta</taxon>
        <taxon>Spermatophyta</taxon>
        <taxon>Magnoliopsida</taxon>
        <taxon>Liliopsida</taxon>
        <taxon>Poales</taxon>
        <taxon>Poaceae</taxon>
        <taxon>PACMAD clade</taxon>
        <taxon>Panicoideae</taxon>
        <taxon>Andropogonodae</taxon>
        <taxon>Paspaleae</taxon>
        <taxon>Paspalinae</taxon>
        <taxon>Paspalum</taxon>
    </lineage>
</organism>
<evidence type="ECO:0000256" key="2">
    <source>
        <dbReference type="SAM" id="SignalP"/>
    </source>
</evidence>
<keyword evidence="5" id="KW-1185">Reference proteome</keyword>
<dbReference type="EMBL" id="CP144745">
    <property type="protein sequence ID" value="WVZ53643.1"/>
    <property type="molecule type" value="Genomic_DNA"/>
</dbReference>
<dbReference type="InterPro" id="IPR055802">
    <property type="entry name" value="DUF7378"/>
</dbReference>
<reference evidence="4 5" key="1">
    <citation type="submission" date="2024-02" db="EMBL/GenBank/DDBJ databases">
        <title>High-quality chromosome-scale genome assembly of Pensacola bahiagrass (Paspalum notatum Flugge var. saurae).</title>
        <authorList>
            <person name="Vega J.M."/>
            <person name="Podio M."/>
            <person name="Orjuela J."/>
            <person name="Siena L.A."/>
            <person name="Pessino S.C."/>
            <person name="Combes M.C."/>
            <person name="Mariac C."/>
            <person name="Albertini E."/>
            <person name="Pupilli F."/>
            <person name="Ortiz J.P.A."/>
            <person name="Leblanc O."/>
        </authorList>
    </citation>
    <scope>NUCLEOTIDE SEQUENCE [LARGE SCALE GENOMIC DNA]</scope>
    <source>
        <strain evidence="4">R1</strain>
        <tissue evidence="4">Leaf</tissue>
    </source>
</reference>
<name>A0AAQ3SLD1_PASNO</name>
<evidence type="ECO:0000259" key="3">
    <source>
        <dbReference type="Pfam" id="PF24095"/>
    </source>
</evidence>
<feature type="domain" description="DUF7378" evidence="3">
    <location>
        <begin position="1"/>
        <end position="131"/>
    </location>
</feature>
<feature type="signal peptide" evidence="2">
    <location>
        <begin position="1"/>
        <end position="17"/>
    </location>
</feature>
<keyword evidence="1" id="KW-0812">Transmembrane</keyword>
<proteinExistence type="predicted"/>
<dbReference type="AlphaFoldDB" id="A0AAQ3SLD1"/>
<sequence>MPRALMWIVAVYLPCAAIGSAALVAYAAVNFPVAGGNPWWQAPPIVLWGVYMAAVSEVMMCMVLFLPRAPRAVQDAVVDVGLTWVGMALAVATSVAVGLAPTWLLVVLDCVYLVLIAAVAGLWVRLYRAYGTVRDDNPDHDSCRVLDSSIA</sequence>